<dbReference type="Pfam" id="PF03886">
    <property type="entry name" value="ABC_trans_aux"/>
    <property type="match status" value="1"/>
</dbReference>
<dbReference type="RefSeq" id="WP_086080614.1">
    <property type="nucleotide sequence ID" value="NZ_CP021111.1"/>
</dbReference>
<gene>
    <name evidence="2" type="ORF">CAL15_22905</name>
</gene>
<evidence type="ECO:0000313" key="3">
    <source>
        <dbReference type="Proteomes" id="UP000194161"/>
    </source>
</evidence>
<feature type="domain" description="ABC-type transport auxiliary lipoprotein component" evidence="1">
    <location>
        <begin position="55"/>
        <end position="184"/>
    </location>
</feature>
<dbReference type="KEGG" id="bgm:CAL15_22905"/>
<dbReference type="Gene3D" id="3.40.50.10610">
    <property type="entry name" value="ABC-type transport auxiliary lipoprotein component"/>
    <property type="match status" value="1"/>
</dbReference>
<dbReference type="STRING" id="463040.CAL15_22905"/>
<evidence type="ECO:0000259" key="1">
    <source>
        <dbReference type="Pfam" id="PF03886"/>
    </source>
</evidence>
<organism evidence="2 3">
    <name type="scientific">Bordetella genomosp. 13</name>
    <dbReference type="NCBI Taxonomy" id="463040"/>
    <lineage>
        <taxon>Bacteria</taxon>
        <taxon>Pseudomonadati</taxon>
        <taxon>Pseudomonadota</taxon>
        <taxon>Betaproteobacteria</taxon>
        <taxon>Burkholderiales</taxon>
        <taxon>Alcaligenaceae</taxon>
        <taxon>Bordetella</taxon>
    </lineage>
</organism>
<proteinExistence type="predicted"/>
<keyword evidence="3" id="KW-1185">Reference proteome</keyword>
<dbReference type="OrthoDB" id="5568302at2"/>
<dbReference type="Proteomes" id="UP000194161">
    <property type="component" value="Chromosome"/>
</dbReference>
<dbReference type="PROSITE" id="PS51257">
    <property type="entry name" value="PROKAR_LIPOPROTEIN"/>
    <property type="match status" value="1"/>
</dbReference>
<dbReference type="EMBL" id="CP021111">
    <property type="protein sequence ID" value="ARP96967.1"/>
    <property type="molecule type" value="Genomic_DNA"/>
</dbReference>
<accession>A0A1W6ZI64</accession>
<reference evidence="2 3" key="1">
    <citation type="submission" date="2017-05" db="EMBL/GenBank/DDBJ databases">
        <title>Complete and WGS of Bordetella genogroups.</title>
        <authorList>
            <person name="Spilker T."/>
            <person name="LiPuma J."/>
        </authorList>
    </citation>
    <scope>NUCLEOTIDE SEQUENCE [LARGE SCALE GENOMIC DNA]</scope>
    <source>
        <strain evidence="2 3">AU7206</strain>
    </source>
</reference>
<protein>
    <recommendedName>
        <fullName evidence="1">ABC-type transport auxiliary lipoprotein component domain-containing protein</fullName>
    </recommendedName>
</protein>
<sequence length="209" mass="21941">MKQRIVILALALVLGGCSLGRNGPAPTLYDLGADQRPAPALAARAPIALAFGAVPALSDAGMIWRIGDSASPRAYAQARWATPPSELVRQRLVERLSRQGPVLAEPPAAGVPQVQVTLTRFEQVFQADGSASEGRLAMQAVLLADRSVVAQLRIDRAVPASSQDAEGGARALRQATDEAADELAAWLARTMPPDAPMARGAVRAPSARR</sequence>
<dbReference type="InterPro" id="IPR005586">
    <property type="entry name" value="ABC_trans_aux"/>
</dbReference>
<evidence type="ECO:0000313" key="2">
    <source>
        <dbReference type="EMBL" id="ARP96967.1"/>
    </source>
</evidence>
<name>A0A1W6ZI64_9BORD</name>
<dbReference type="SUPFAM" id="SSF159594">
    <property type="entry name" value="XCC0632-like"/>
    <property type="match status" value="1"/>
</dbReference>
<dbReference type="AlphaFoldDB" id="A0A1W6ZI64"/>